<dbReference type="Proteomes" id="UP001163321">
    <property type="component" value="Chromosome 8"/>
</dbReference>
<organism evidence="1 2">
    <name type="scientific">Peronosclerospora sorghi</name>
    <dbReference type="NCBI Taxonomy" id="230839"/>
    <lineage>
        <taxon>Eukaryota</taxon>
        <taxon>Sar</taxon>
        <taxon>Stramenopiles</taxon>
        <taxon>Oomycota</taxon>
        <taxon>Peronosporomycetes</taxon>
        <taxon>Peronosporales</taxon>
        <taxon>Peronosporaceae</taxon>
        <taxon>Peronosclerospora</taxon>
    </lineage>
</organism>
<name>A0ACC0VJH1_9STRA</name>
<comment type="caution">
    <text evidence="1">The sequence shown here is derived from an EMBL/GenBank/DDBJ whole genome shotgun (WGS) entry which is preliminary data.</text>
</comment>
<evidence type="ECO:0000313" key="2">
    <source>
        <dbReference type="Proteomes" id="UP001163321"/>
    </source>
</evidence>
<protein>
    <submittedName>
        <fullName evidence="1">Uncharacterized protein</fullName>
    </submittedName>
</protein>
<sequence length="119" mass="13577">MFKLLVPSVLTRIHTYGHEEDRTYRHALAKLTTTWNVLTRRHQAVREDREGPDDASVRGADDRPGPTTEEANVHIARTIVLDRSDENEDGRVHMRVGLAIQAFPSIVELYKKMTSKRAS</sequence>
<keyword evidence="2" id="KW-1185">Reference proteome</keyword>
<evidence type="ECO:0000313" key="1">
    <source>
        <dbReference type="EMBL" id="KAI9906594.1"/>
    </source>
</evidence>
<accession>A0ACC0VJH1</accession>
<reference evidence="1 2" key="1">
    <citation type="journal article" date="2022" name="bioRxiv">
        <title>The genome of the oomycete Peronosclerospora sorghi, a cosmopolitan pathogen of maize and sorghum, is inflated with dispersed pseudogenes.</title>
        <authorList>
            <person name="Fletcher K."/>
            <person name="Martin F."/>
            <person name="Isakeit T."/>
            <person name="Cavanaugh K."/>
            <person name="Magill C."/>
            <person name="Michelmore R."/>
        </authorList>
    </citation>
    <scope>NUCLEOTIDE SEQUENCE [LARGE SCALE GENOMIC DNA]</scope>
    <source>
        <strain evidence="1">P6</strain>
    </source>
</reference>
<proteinExistence type="predicted"/>
<gene>
    <name evidence="1" type="ORF">PsorP6_004132</name>
</gene>
<dbReference type="EMBL" id="CM047587">
    <property type="protein sequence ID" value="KAI9906594.1"/>
    <property type="molecule type" value="Genomic_DNA"/>
</dbReference>